<keyword evidence="3" id="KW-0378">Hydrolase</keyword>
<dbReference type="InterPro" id="IPR051458">
    <property type="entry name" value="Cyt/Met_Dipeptidase"/>
</dbReference>
<sequence>MLKASSKVLSIFLFITPYEFFLKTLINLILLLPLGNYFYFKSMDSIKNYIEENKERFISELIELLKIPSISADSAYSQDVINTAETVKKALKEAGCDSVEICETPGYPIVYGEKIIDPKLPTVLVYGHYDVQPADPLDLWHSDPFEPVIKTTEKHPQGAIFARGACDDKGQMYMHVKALEYMVKTNNLPCNVKFMIEGEEEVGSESLGWFVERNHEKLKNDIILISDTGMIANDTPSITTGLRGLSYVEVEVTGPNRDLHSGLYGGAVANPINVLTKMIASLHDENKRITIPGFYDKVEELSQEERNEMAKAPFSLENYKKALDINDVYGEAGYSTNERNSIRPTLDVNGIWGGYIGEGAKTVIPSKAFAKISMRLVPNQDWKEITELFQKHFESIAPAGVTVKVKPHHGGQGYVTPIDTAGYKAAAKAYAKTFGKEPIPVRSGGSIPIVALFEKELGSKSILMGFGLDSDAIHSPNEHFGIFNFLKGIETIPWFFHYFANK</sequence>
<dbReference type="EMBL" id="BLBC01000013">
    <property type="protein sequence ID" value="GET46643.1"/>
    <property type="molecule type" value="Genomic_DNA"/>
</dbReference>
<dbReference type="Gene3D" id="3.30.70.360">
    <property type="match status" value="1"/>
</dbReference>
<evidence type="ECO:0000259" key="5">
    <source>
        <dbReference type="Pfam" id="PF07687"/>
    </source>
</evidence>
<protein>
    <recommendedName>
        <fullName evidence="5">Peptidase M20 dimerisation domain-containing protein</fullName>
    </recommendedName>
</protein>
<evidence type="ECO:0000256" key="3">
    <source>
        <dbReference type="ARBA" id="ARBA00022801"/>
    </source>
</evidence>
<keyword evidence="1" id="KW-0645">Protease</keyword>
<reference evidence="7" key="1">
    <citation type="journal article" date="2020" name="Int. J. Syst. Evol. Microbiol.">
        <title>Capnocytophaga felis sp. nov. isolated from the feline oral cavity.</title>
        <authorList>
            <person name="Suzuki M."/>
            <person name="Umeda K."/>
            <person name="Kimura M."/>
            <person name="Imaoka K."/>
            <person name="Morikawa S."/>
            <person name="Maeda K."/>
        </authorList>
    </citation>
    <scope>NUCLEOTIDE SEQUENCE [LARGE SCALE GENOMIC DNA]</scope>
    <source>
        <strain evidence="7">KC07070</strain>
    </source>
</reference>
<dbReference type="Pfam" id="PF01546">
    <property type="entry name" value="Peptidase_M20"/>
    <property type="match status" value="1"/>
</dbReference>
<dbReference type="FunFam" id="3.30.70.360:FF:000016">
    <property type="entry name" value="Peptidase family M20/M25/M40"/>
    <property type="match status" value="1"/>
</dbReference>
<feature type="transmembrane region" description="Helical" evidence="4">
    <location>
        <begin position="20"/>
        <end position="40"/>
    </location>
</feature>
<dbReference type="InterPro" id="IPR011650">
    <property type="entry name" value="Peptidase_M20_dimer"/>
</dbReference>
<dbReference type="Gene3D" id="3.40.630.10">
    <property type="entry name" value="Zn peptidases"/>
    <property type="match status" value="1"/>
</dbReference>
<dbReference type="AlphaFoldDB" id="A0A5M4BAL9"/>
<dbReference type="NCBIfam" id="NF005914">
    <property type="entry name" value="PRK07907.1"/>
    <property type="match status" value="1"/>
</dbReference>
<name>A0A5M4BAL9_9FLAO</name>
<dbReference type="GO" id="GO:0006508">
    <property type="term" value="P:proteolysis"/>
    <property type="evidence" value="ECO:0007669"/>
    <property type="project" value="UniProtKB-KW"/>
</dbReference>
<organism evidence="6 7">
    <name type="scientific">Capnocytophaga felis</name>
    <dbReference type="NCBI Taxonomy" id="2267611"/>
    <lineage>
        <taxon>Bacteria</taxon>
        <taxon>Pseudomonadati</taxon>
        <taxon>Bacteroidota</taxon>
        <taxon>Flavobacteriia</taxon>
        <taxon>Flavobacteriales</taxon>
        <taxon>Flavobacteriaceae</taxon>
        <taxon>Capnocytophaga</taxon>
    </lineage>
</organism>
<dbReference type="NCBIfam" id="NF006579">
    <property type="entry name" value="PRK09104.1"/>
    <property type="match status" value="1"/>
</dbReference>
<dbReference type="GO" id="GO:0046872">
    <property type="term" value="F:metal ion binding"/>
    <property type="evidence" value="ECO:0007669"/>
    <property type="project" value="UniProtKB-KW"/>
</dbReference>
<dbReference type="Proteomes" id="UP000398217">
    <property type="component" value="Unassembled WGS sequence"/>
</dbReference>
<dbReference type="PANTHER" id="PTHR43270:SF12">
    <property type="entry name" value="SUCCINYL-DIAMINOPIMELATE DESUCCINYLASE"/>
    <property type="match status" value="1"/>
</dbReference>
<dbReference type="InterPro" id="IPR036264">
    <property type="entry name" value="Bact_exopeptidase_dim_dom"/>
</dbReference>
<dbReference type="Pfam" id="PF07687">
    <property type="entry name" value="M20_dimer"/>
    <property type="match status" value="1"/>
</dbReference>
<dbReference type="SUPFAM" id="SSF55031">
    <property type="entry name" value="Bacterial exopeptidase dimerisation domain"/>
    <property type="match status" value="1"/>
</dbReference>
<gene>
    <name evidence="6" type="ORF">RCZ01_19450</name>
</gene>
<evidence type="ECO:0000313" key="7">
    <source>
        <dbReference type="Proteomes" id="UP000398217"/>
    </source>
</evidence>
<keyword evidence="2" id="KW-0479">Metal-binding</keyword>
<dbReference type="PANTHER" id="PTHR43270">
    <property type="entry name" value="BETA-ALA-HIS DIPEPTIDASE"/>
    <property type="match status" value="1"/>
</dbReference>
<evidence type="ECO:0000256" key="1">
    <source>
        <dbReference type="ARBA" id="ARBA00022670"/>
    </source>
</evidence>
<evidence type="ECO:0000256" key="4">
    <source>
        <dbReference type="SAM" id="Phobius"/>
    </source>
</evidence>
<accession>A0A5M4BAL9</accession>
<evidence type="ECO:0000256" key="2">
    <source>
        <dbReference type="ARBA" id="ARBA00022723"/>
    </source>
</evidence>
<keyword evidence="4" id="KW-0472">Membrane</keyword>
<dbReference type="NCBIfam" id="NF006053">
    <property type="entry name" value="PRK08201.1"/>
    <property type="match status" value="1"/>
</dbReference>
<keyword evidence="4" id="KW-1133">Transmembrane helix</keyword>
<dbReference type="SUPFAM" id="SSF53187">
    <property type="entry name" value="Zn-dependent exopeptidases"/>
    <property type="match status" value="1"/>
</dbReference>
<keyword evidence="4" id="KW-0812">Transmembrane</keyword>
<keyword evidence="7" id="KW-1185">Reference proteome</keyword>
<evidence type="ECO:0000313" key="6">
    <source>
        <dbReference type="EMBL" id="GET46643.1"/>
    </source>
</evidence>
<feature type="domain" description="Peptidase M20 dimerisation" evidence="5">
    <location>
        <begin position="241"/>
        <end position="399"/>
    </location>
</feature>
<comment type="caution">
    <text evidence="6">The sequence shown here is derived from an EMBL/GenBank/DDBJ whole genome shotgun (WGS) entry which is preliminary data.</text>
</comment>
<dbReference type="InterPro" id="IPR002933">
    <property type="entry name" value="Peptidase_M20"/>
</dbReference>
<dbReference type="GO" id="GO:0008233">
    <property type="term" value="F:peptidase activity"/>
    <property type="evidence" value="ECO:0007669"/>
    <property type="project" value="UniProtKB-KW"/>
</dbReference>
<proteinExistence type="predicted"/>